<dbReference type="InterPro" id="IPR001680">
    <property type="entry name" value="WD40_rpt"/>
</dbReference>
<dbReference type="InterPro" id="IPR015943">
    <property type="entry name" value="WD40/YVTN_repeat-like_dom_sf"/>
</dbReference>
<sequence length="306" mass="33320">MRVLRTGAGWVLGLQFSPDARALAAYVRGQGVFLWNLDAAGPPVCISPRASDRAEGVYFTPDGRGVGWLDYDGWNVYDRDARRLSRVRLSGPGQIFRLLPGPAGDRVYTQHTFPQHALVGWRATPAGWERDWEVTTRHLNVEQLTVSPAGDQLAVLTRPTTGPKWVDKHFVLELRSAASGRVLSSAPYPWKVTGPLVVAPDGRHVVGLHGMTVVVWAAGDRGDPALVRDASRNPFYAGAFDPLSRHLFAARSDGTVHVFDAAGWGCRVRFDWGVGPLRTVAVSPDGTLAAAGNERGELVVWDVDLD</sequence>
<proteinExistence type="predicted"/>
<dbReference type="EMBL" id="CP036273">
    <property type="protein sequence ID" value="QDU18803.1"/>
    <property type="molecule type" value="Genomic_DNA"/>
</dbReference>
<feature type="repeat" description="WD" evidence="1">
    <location>
        <begin position="277"/>
        <end position="306"/>
    </location>
</feature>
<evidence type="ECO:0000256" key="1">
    <source>
        <dbReference type="PROSITE-ProRule" id="PRU00221"/>
    </source>
</evidence>
<evidence type="ECO:0000313" key="2">
    <source>
        <dbReference type="EMBL" id="QDU18803.1"/>
    </source>
</evidence>
<dbReference type="OrthoDB" id="274827at2"/>
<dbReference type="PROSITE" id="PS50082">
    <property type="entry name" value="WD_REPEATS_2"/>
    <property type="match status" value="1"/>
</dbReference>
<dbReference type="Proteomes" id="UP000319576">
    <property type="component" value="Chromosome"/>
</dbReference>
<accession>A0A517XMS2</accession>
<dbReference type="RefSeq" id="WP_145234334.1">
    <property type="nucleotide sequence ID" value="NZ_CP036273.1"/>
</dbReference>
<dbReference type="KEGG" id="uli:ETAA1_06990"/>
<dbReference type="Gene3D" id="2.130.10.10">
    <property type="entry name" value="YVTN repeat-like/Quinoprotein amine dehydrogenase"/>
    <property type="match status" value="2"/>
</dbReference>
<evidence type="ECO:0000313" key="3">
    <source>
        <dbReference type="Proteomes" id="UP000319576"/>
    </source>
</evidence>
<protein>
    <submittedName>
        <fullName evidence="2">Uncharacterized protein</fullName>
    </submittedName>
</protein>
<reference evidence="2 3" key="1">
    <citation type="submission" date="2019-02" db="EMBL/GenBank/DDBJ databases">
        <title>Deep-cultivation of Planctomycetes and their phenomic and genomic characterization uncovers novel biology.</title>
        <authorList>
            <person name="Wiegand S."/>
            <person name="Jogler M."/>
            <person name="Boedeker C."/>
            <person name="Pinto D."/>
            <person name="Vollmers J."/>
            <person name="Rivas-Marin E."/>
            <person name="Kohn T."/>
            <person name="Peeters S.H."/>
            <person name="Heuer A."/>
            <person name="Rast P."/>
            <person name="Oberbeckmann S."/>
            <person name="Bunk B."/>
            <person name="Jeske O."/>
            <person name="Meyerdierks A."/>
            <person name="Storesund J.E."/>
            <person name="Kallscheuer N."/>
            <person name="Luecker S."/>
            <person name="Lage O.M."/>
            <person name="Pohl T."/>
            <person name="Merkel B.J."/>
            <person name="Hornburger P."/>
            <person name="Mueller R.-W."/>
            <person name="Bruemmer F."/>
            <person name="Labrenz M."/>
            <person name="Spormann A.M."/>
            <person name="Op den Camp H."/>
            <person name="Overmann J."/>
            <person name="Amann R."/>
            <person name="Jetten M.S.M."/>
            <person name="Mascher T."/>
            <person name="Medema M.H."/>
            <person name="Devos D.P."/>
            <person name="Kaster A.-K."/>
            <person name="Ovreas L."/>
            <person name="Rohde M."/>
            <person name="Galperin M.Y."/>
            <person name="Jogler C."/>
        </authorList>
    </citation>
    <scope>NUCLEOTIDE SEQUENCE [LARGE SCALE GENOMIC DNA]</scope>
    <source>
        <strain evidence="2 3">ETA_A1</strain>
    </source>
</reference>
<dbReference type="AlphaFoldDB" id="A0A517XMS2"/>
<keyword evidence="1" id="KW-0853">WD repeat</keyword>
<dbReference type="SUPFAM" id="SSF69322">
    <property type="entry name" value="Tricorn protease domain 2"/>
    <property type="match status" value="1"/>
</dbReference>
<name>A0A517XMS2_9BACT</name>
<dbReference type="SMART" id="SM00320">
    <property type="entry name" value="WD40"/>
    <property type="match status" value="2"/>
</dbReference>
<keyword evidence="3" id="KW-1185">Reference proteome</keyword>
<gene>
    <name evidence="2" type="ORF">ETAA1_06990</name>
</gene>
<dbReference type="PROSITE" id="PS50294">
    <property type="entry name" value="WD_REPEATS_REGION"/>
    <property type="match status" value="1"/>
</dbReference>
<organism evidence="2 3">
    <name type="scientific">Urbifossiella limnaea</name>
    <dbReference type="NCBI Taxonomy" id="2528023"/>
    <lineage>
        <taxon>Bacteria</taxon>
        <taxon>Pseudomonadati</taxon>
        <taxon>Planctomycetota</taxon>
        <taxon>Planctomycetia</taxon>
        <taxon>Gemmatales</taxon>
        <taxon>Gemmataceae</taxon>
        <taxon>Urbifossiella</taxon>
    </lineage>
</organism>